<keyword evidence="10" id="KW-0328">Glycosyltransferase</keyword>
<dbReference type="Pfam" id="PF13393">
    <property type="entry name" value="tRNA-synt_His"/>
    <property type="match status" value="1"/>
</dbReference>
<comment type="function">
    <text evidence="7 8">Required for the first step of histidine biosynthesis. May allow the feedback regulation of ATP phosphoribosyltransferase activity by histidine.</text>
</comment>
<reference evidence="10 11" key="1">
    <citation type="submission" date="2024-03" db="EMBL/GenBank/DDBJ databases">
        <title>Community enrichment and isolation of bacterial strains for fucoidan degradation.</title>
        <authorList>
            <person name="Sichert A."/>
        </authorList>
    </citation>
    <scope>NUCLEOTIDE SEQUENCE [LARGE SCALE GENOMIC DNA]</scope>
    <source>
        <strain evidence="10 11">AS76</strain>
    </source>
</reference>
<dbReference type="HAMAP" id="MF_00125">
    <property type="entry name" value="HisZ"/>
    <property type="match status" value="1"/>
</dbReference>
<dbReference type="Gene3D" id="3.30.930.10">
    <property type="entry name" value="Bira Bifunctional Protein, Domain 2"/>
    <property type="match status" value="1"/>
</dbReference>
<evidence type="ECO:0000256" key="3">
    <source>
        <dbReference type="ARBA" id="ARBA00005539"/>
    </source>
</evidence>
<dbReference type="InterPro" id="IPR041715">
    <property type="entry name" value="HisRS-like_core"/>
</dbReference>
<accession>A0ABU9TUP6</accession>
<evidence type="ECO:0000256" key="1">
    <source>
        <dbReference type="ARBA" id="ARBA00004496"/>
    </source>
</evidence>
<proteinExistence type="inferred from homology"/>
<dbReference type="RefSeq" id="WP_339891240.1">
    <property type="nucleotide sequence ID" value="NZ_CAXBCE010000018.1"/>
</dbReference>
<dbReference type="PIRSF" id="PIRSF001549">
    <property type="entry name" value="His-tRNA_synth"/>
    <property type="match status" value="1"/>
</dbReference>
<dbReference type="NCBIfam" id="NF009086">
    <property type="entry name" value="PRK12421.1"/>
    <property type="match status" value="1"/>
</dbReference>
<evidence type="ECO:0000256" key="6">
    <source>
        <dbReference type="ARBA" id="ARBA00022490"/>
    </source>
</evidence>
<protein>
    <recommendedName>
        <fullName evidence="5 8">ATP phosphoribosyltransferase regulatory subunit</fullName>
    </recommendedName>
</protein>
<evidence type="ECO:0000313" key="10">
    <source>
        <dbReference type="EMBL" id="MEM5537434.1"/>
    </source>
</evidence>
<dbReference type="SUPFAM" id="SSF55681">
    <property type="entry name" value="Class II aaRS and biotin synthetases"/>
    <property type="match status" value="1"/>
</dbReference>
<evidence type="ECO:0000256" key="2">
    <source>
        <dbReference type="ARBA" id="ARBA00004667"/>
    </source>
</evidence>
<sequence>MALADRWLLPEGVQELLPSQARRVELSRRRLLDLYEHWGYELVMPPLFEHLESLLTGVGRDLELNTVKATDQMSGHLIGVRADITPQVARIDAHRLRTPGVTRLCYAGPVVHAMPTQPLASRNPLQIGAELYGHSGIESDVEVISLMVETMQAVGLEHELSIDLGHVGVFTGLMEVAQLTEQQKEQYLDILSRKALPELTLFVNALDAKPIIAKCLLELPRLNGGVEVLARARQLFAEAPARVLDAIEYLQQLTDRLALRFSDLDQYFDLSELRGYNYHTGVVFAAYIPRFGQAIAKGGRYDEIGRDFGRARPATGFSADLYTLVELSSDVAPSLQRVLAPAEEDASLLEKVKQLRADGVSVIYALSDVEPATKCTAQLVQRNGEWVVSDL</sequence>
<keyword evidence="8" id="KW-0368">Histidine biosynthesis</keyword>
<dbReference type="InterPro" id="IPR004517">
    <property type="entry name" value="HisZ"/>
</dbReference>
<feature type="domain" description="Class II Histidinyl-tRNA synthetase (HisRS)-like catalytic core" evidence="9">
    <location>
        <begin position="12"/>
        <end position="323"/>
    </location>
</feature>
<evidence type="ECO:0000256" key="5">
    <source>
        <dbReference type="ARBA" id="ARBA00020397"/>
    </source>
</evidence>
<dbReference type="InterPro" id="IPR004516">
    <property type="entry name" value="HisRS/HisZ"/>
</dbReference>
<dbReference type="EMBL" id="JBBMRA010000014">
    <property type="protein sequence ID" value="MEM5537434.1"/>
    <property type="molecule type" value="Genomic_DNA"/>
</dbReference>
<comment type="subunit">
    <text evidence="4 8">Heteromultimer composed of HisG and HisZ subunits.</text>
</comment>
<keyword evidence="8" id="KW-0028">Amino-acid biosynthesis</keyword>
<name>A0ABU9TUP6_9GAMM</name>
<evidence type="ECO:0000313" key="11">
    <source>
        <dbReference type="Proteomes" id="UP001449225"/>
    </source>
</evidence>
<comment type="miscellaneous">
    <text evidence="8">This function is generally fulfilled by the C-terminal part of HisG, which is missing in some bacteria such as this one.</text>
</comment>
<evidence type="ECO:0000259" key="9">
    <source>
        <dbReference type="Pfam" id="PF13393"/>
    </source>
</evidence>
<dbReference type="NCBIfam" id="NF008935">
    <property type="entry name" value="PRK12292.1-1"/>
    <property type="match status" value="1"/>
</dbReference>
<keyword evidence="11" id="KW-1185">Reference proteome</keyword>
<keyword evidence="10" id="KW-0808">Transferase</keyword>
<dbReference type="PANTHER" id="PTHR43707:SF1">
    <property type="entry name" value="HISTIDINE--TRNA LIGASE, MITOCHONDRIAL-RELATED"/>
    <property type="match status" value="1"/>
</dbReference>
<dbReference type="PANTHER" id="PTHR43707">
    <property type="entry name" value="HISTIDYL-TRNA SYNTHETASE"/>
    <property type="match status" value="1"/>
</dbReference>
<gene>
    <name evidence="8" type="primary">hisZ</name>
    <name evidence="10" type="ORF">WNY58_13645</name>
</gene>
<evidence type="ECO:0000256" key="4">
    <source>
        <dbReference type="ARBA" id="ARBA00011496"/>
    </source>
</evidence>
<evidence type="ECO:0000256" key="7">
    <source>
        <dbReference type="ARBA" id="ARBA00025246"/>
    </source>
</evidence>
<evidence type="ECO:0000256" key="8">
    <source>
        <dbReference type="HAMAP-Rule" id="MF_00125"/>
    </source>
</evidence>
<dbReference type="NCBIfam" id="TIGR00443">
    <property type="entry name" value="hisZ_biosyn_reg"/>
    <property type="match status" value="1"/>
</dbReference>
<dbReference type="GO" id="GO:0016757">
    <property type="term" value="F:glycosyltransferase activity"/>
    <property type="evidence" value="ECO:0007669"/>
    <property type="project" value="UniProtKB-KW"/>
</dbReference>
<comment type="pathway">
    <text evidence="2 8">Amino-acid biosynthesis; L-histidine biosynthesis; L-histidine from 5-phospho-alpha-D-ribose 1-diphosphate: step 1/9.</text>
</comment>
<organism evidence="10 11">
    <name type="scientific">Neptuniibacter pectenicola</name>
    <dbReference type="NCBI Taxonomy" id="1806669"/>
    <lineage>
        <taxon>Bacteria</taxon>
        <taxon>Pseudomonadati</taxon>
        <taxon>Pseudomonadota</taxon>
        <taxon>Gammaproteobacteria</taxon>
        <taxon>Oceanospirillales</taxon>
        <taxon>Oceanospirillaceae</taxon>
        <taxon>Neptuniibacter</taxon>
    </lineage>
</organism>
<comment type="similarity">
    <text evidence="3 8">Belongs to the class-II aminoacyl-tRNA synthetase family. HisZ subfamily.</text>
</comment>
<comment type="subcellular location">
    <subcellularLocation>
        <location evidence="1 8">Cytoplasm</location>
    </subcellularLocation>
</comment>
<comment type="caution">
    <text evidence="10">The sequence shown here is derived from an EMBL/GenBank/DDBJ whole genome shotgun (WGS) entry which is preliminary data.</text>
</comment>
<dbReference type="Proteomes" id="UP001449225">
    <property type="component" value="Unassembled WGS sequence"/>
</dbReference>
<dbReference type="InterPro" id="IPR045864">
    <property type="entry name" value="aa-tRNA-synth_II/BPL/LPL"/>
</dbReference>
<dbReference type="CDD" id="cd00773">
    <property type="entry name" value="HisRS-like_core"/>
    <property type="match status" value="1"/>
</dbReference>
<keyword evidence="6 8" id="KW-0963">Cytoplasm</keyword>